<keyword evidence="5" id="KW-0521">NADP</keyword>
<dbReference type="AlphaFoldDB" id="A0A8K0TQ23"/>
<dbReference type="InterPro" id="IPR036188">
    <property type="entry name" value="FAD/NAD-bd_sf"/>
</dbReference>
<dbReference type="Gene3D" id="3.50.50.60">
    <property type="entry name" value="FAD/NAD(P)-binding domain"/>
    <property type="match status" value="2"/>
</dbReference>
<name>A0A8K0TQ23_9PEZI</name>
<keyword evidence="8" id="KW-1185">Reference proteome</keyword>
<dbReference type="PANTHER" id="PTHR43098">
    <property type="entry name" value="L-ORNITHINE N(5)-MONOOXYGENASE-RELATED"/>
    <property type="match status" value="1"/>
</dbReference>
<dbReference type="InterPro" id="IPR050775">
    <property type="entry name" value="FAD-binding_Monooxygenases"/>
</dbReference>
<proteinExistence type="inferred from homology"/>
<keyword evidence="6" id="KW-0560">Oxidoreductase</keyword>
<dbReference type="EMBL" id="JAGPXD010000002">
    <property type="protein sequence ID" value="KAH7369295.1"/>
    <property type="molecule type" value="Genomic_DNA"/>
</dbReference>
<evidence type="ECO:0000256" key="4">
    <source>
        <dbReference type="ARBA" id="ARBA00022827"/>
    </source>
</evidence>
<sequence length="641" mass="70663">MGDTSVEGAPAAPDLQALAARYAQEKEKRIRPDGASQYEELQSSSSERYRKLDIDPWVDHEALNAAKPNLSDGDNVKVLIQGAGYGGLLFAIRFVQQGIRPEDIRLVDVAGGFGGTWWWNRFPGLTCDTQGYIYLPLLDETNYVPKHRFSGGPELLAYANLLADKWNLTEQGVFRSAVRGYEWDDEARRWVVKIEQGRGPGQESINMTVKAQFVVVANGVLNHPKVPKNLSAFEGPTTHTARWDYGITGGTPDDPSMVKLQDKRVGIIGTGATGVQAIPEVAKWAKELYVFQRTPSSIGVKGQHETDPEEWKAMTADKDWHKKRMQTFDAIMTGEPGVEDTLKDGWTECKSYRGVTGGYHEKPIAMEDIPNHIGGLLYVDAPRTEKMRKRVDDIVKDKATAEALKAWYPTWCKRPTFHDEYLSTFNRPNVHLVDTDGKGVTGATATGLLAAGREWPLDVLILSTGFRSPAADLAEPGKASNMTIRGRGGLLMADKWTEKGPSTLHGLTTRDFPNLFLTGPLQMGASSNFARVQDVIAEHAAYILRTALDKAGGDDGRVLIEATTEGEDFWAGVILERAMWLAGMGVCLPGYTNNEGDLGRDQAAQMKMARGSPFAQGLNAYKRVLEEWRAEGSLKYLEVSV</sequence>
<comment type="caution">
    <text evidence="7">The sequence shown here is derived from an EMBL/GenBank/DDBJ whole genome shotgun (WGS) entry which is preliminary data.</text>
</comment>
<reference evidence="7" key="1">
    <citation type="journal article" date="2021" name="Nat. Commun.">
        <title>Genetic determinants of endophytism in the Arabidopsis root mycobiome.</title>
        <authorList>
            <person name="Mesny F."/>
            <person name="Miyauchi S."/>
            <person name="Thiergart T."/>
            <person name="Pickel B."/>
            <person name="Atanasova L."/>
            <person name="Karlsson M."/>
            <person name="Huettel B."/>
            <person name="Barry K.W."/>
            <person name="Haridas S."/>
            <person name="Chen C."/>
            <person name="Bauer D."/>
            <person name="Andreopoulos W."/>
            <person name="Pangilinan J."/>
            <person name="LaButti K."/>
            <person name="Riley R."/>
            <person name="Lipzen A."/>
            <person name="Clum A."/>
            <person name="Drula E."/>
            <person name="Henrissat B."/>
            <person name="Kohler A."/>
            <person name="Grigoriev I.V."/>
            <person name="Martin F.M."/>
            <person name="Hacquard S."/>
        </authorList>
    </citation>
    <scope>NUCLEOTIDE SEQUENCE</scope>
    <source>
        <strain evidence="7">MPI-CAGE-AT-0016</strain>
    </source>
</reference>
<evidence type="ECO:0000256" key="5">
    <source>
        <dbReference type="ARBA" id="ARBA00022857"/>
    </source>
</evidence>
<evidence type="ECO:0000313" key="8">
    <source>
        <dbReference type="Proteomes" id="UP000813385"/>
    </source>
</evidence>
<evidence type="ECO:0000256" key="6">
    <source>
        <dbReference type="ARBA" id="ARBA00023002"/>
    </source>
</evidence>
<dbReference type="OrthoDB" id="66881at2759"/>
<comment type="cofactor">
    <cofactor evidence="1">
        <name>FAD</name>
        <dbReference type="ChEBI" id="CHEBI:57692"/>
    </cofactor>
</comment>
<keyword evidence="7" id="KW-0503">Monooxygenase</keyword>
<dbReference type="PANTHER" id="PTHR43098:SF2">
    <property type="entry name" value="FAD-BINDING MONOOXYGENASE AUSB-RELATED"/>
    <property type="match status" value="1"/>
</dbReference>
<evidence type="ECO:0000256" key="1">
    <source>
        <dbReference type="ARBA" id="ARBA00001974"/>
    </source>
</evidence>
<evidence type="ECO:0000256" key="3">
    <source>
        <dbReference type="ARBA" id="ARBA00022630"/>
    </source>
</evidence>
<evidence type="ECO:0000256" key="2">
    <source>
        <dbReference type="ARBA" id="ARBA00010139"/>
    </source>
</evidence>
<evidence type="ECO:0000313" key="7">
    <source>
        <dbReference type="EMBL" id="KAH7369295.1"/>
    </source>
</evidence>
<gene>
    <name evidence="7" type="ORF">B0T11DRAFT_72261</name>
</gene>
<comment type="similarity">
    <text evidence="2">Belongs to the FAD-binding monooxygenase family.</text>
</comment>
<organism evidence="7 8">
    <name type="scientific">Plectosphaerella cucumerina</name>
    <dbReference type="NCBI Taxonomy" id="40658"/>
    <lineage>
        <taxon>Eukaryota</taxon>
        <taxon>Fungi</taxon>
        <taxon>Dikarya</taxon>
        <taxon>Ascomycota</taxon>
        <taxon>Pezizomycotina</taxon>
        <taxon>Sordariomycetes</taxon>
        <taxon>Hypocreomycetidae</taxon>
        <taxon>Glomerellales</taxon>
        <taxon>Plectosphaerellaceae</taxon>
        <taxon>Plectosphaerella</taxon>
    </lineage>
</organism>
<accession>A0A8K0TQ23</accession>
<protein>
    <submittedName>
        <fullName evidence="7">Phenylacetone monooxygenase</fullName>
    </submittedName>
</protein>
<dbReference type="GO" id="GO:0004497">
    <property type="term" value="F:monooxygenase activity"/>
    <property type="evidence" value="ECO:0007669"/>
    <property type="project" value="UniProtKB-KW"/>
</dbReference>
<keyword evidence="4" id="KW-0274">FAD</keyword>
<keyword evidence="3" id="KW-0285">Flavoprotein</keyword>
<dbReference type="SUPFAM" id="SSF51905">
    <property type="entry name" value="FAD/NAD(P)-binding domain"/>
    <property type="match status" value="2"/>
</dbReference>
<dbReference type="Proteomes" id="UP000813385">
    <property type="component" value="Unassembled WGS sequence"/>
</dbReference>